<feature type="region of interest" description="Disordered" evidence="5">
    <location>
        <begin position="890"/>
        <end position="987"/>
    </location>
</feature>
<evidence type="ECO:0000256" key="2">
    <source>
        <dbReference type="ARBA" id="ARBA00022737"/>
    </source>
</evidence>
<dbReference type="InterPro" id="IPR015943">
    <property type="entry name" value="WD40/YVTN_repeat-like_dom_sf"/>
</dbReference>
<feature type="compositionally biased region" description="Low complexity" evidence="5">
    <location>
        <begin position="893"/>
        <end position="908"/>
    </location>
</feature>
<feature type="region of interest" description="Disordered" evidence="5">
    <location>
        <begin position="496"/>
        <end position="527"/>
    </location>
</feature>
<keyword evidence="3" id="KW-0833">Ubl conjugation pathway</keyword>
<dbReference type="OrthoDB" id="5580488at2759"/>
<feature type="region of interest" description="Disordered" evidence="5">
    <location>
        <begin position="1002"/>
        <end position="1196"/>
    </location>
</feature>
<feature type="region of interest" description="Disordered" evidence="5">
    <location>
        <begin position="851"/>
        <end position="878"/>
    </location>
</feature>
<protein>
    <submittedName>
        <fullName evidence="7">WD40 repeat-like protein</fullName>
    </submittedName>
</protein>
<feature type="region of interest" description="Disordered" evidence="5">
    <location>
        <begin position="539"/>
        <end position="589"/>
    </location>
</feature>
<reference evidence="7 8" key="2">
    <citation type="submission" date="2016-08" db="EMBL/GenBank/DDBJ databases">
        <title>Pervasive Adenine N6-methylation of Active Genes in Fungi.</title>
        <authorList>
            <consortium name="DOE Joint Genome Institute"/>
            <person name="Mondo S.J."/>
            <person name="Dannebaum R.O."/>
            <person name="Kuo R.C."/>
            <person name="Labutti K."/>
            <person name="Haridas S."/>
            <person name="Kuo A."/>
            <person name="Salamov A."/>
            <person name="Ahrendt S.R."/>
            <person name="Lipzen A."/>
            <person name="Sullivan W."/>
            <person name="Andreopoulos W.B."/>
            <person name="Clum A."/>
            <person name="Lindquist E."/>
            <person name="Daum C."/>
            <person name="Ramamoorthy G.K."/>
            <person name="Gryganskyi A."/>
            <person name="Culley D."/>
            <person name="Magnuson J.K."/>
            <person name="James T.Y."/>
            <person name="O'Malley M.A."/>
            <person name="Stajich J.E."/>
            <person name="Spatafora J.W."/>
            <person name="Visel A."/>
            <person name="Grigoriev I.V."/>
        </authorList>
    </citation>
    <scope>NUCLEOTIDE SEQUENCE [LARGE SCALE GENOMIC DNA]</scope>
    <source>
        <strain evidence="8">finn</strain>
    </source>
</reference>
<keyword evidence="8" id="KW-1185">Reference proteome</keyword>
<feature type="repeat" description="WD" evidence="4">
    <location>
        <begin position="302"/>
        <end position="341"/>
    </location>
</feature>
<keyword evidence="1 4" id="KW-0853">WD repeat</keyword>
<dbReference type="Pfam" id="PF12937">
    <property type="entry name" value="F-box-like"/>
    <property type="match status" value="1"/>
</dbReference>
<feature type="compositionally biased region" description="Low complexity" evidence="5">
    <location>
        <begin position="936"/>
        <end position="949"/>
    </location>
</feature>
<accession>A0A1Y1VK62</accession>
<feature type="compositionally biased region" description="Low complexity" evidence="5">
    <location>
        <begin position="1102"/>
        <end position="1126"/>
    </location>
</feature>
<dbReference type="PANTHER" id="PTHR19872">
    <property type="entry name" value="UBIQUITIN LIGASE SPECIFICITY FACTOR/HREP PROTEIN"/>
    <property type="match status" value="1"/>
</dbReference>
<dbReference type="AlphaFoldDB" id="A0A1Y1VK62"/>
<dbReference type="EMBL" id="MCFH01000004">
    <property type="protein sequence ID" value="ORX58473.1"/>
    <property type="molecule type" value="Genomic_DNA"/>
</dbReference>
<feature type="compositionally biased region" description="Basic and acidic residues" evidence="5">
    <location>
        <begin position="1014"/>
        <end position="1031"/>
    </location>
</feature>
<feature type="compositionally biased region" description="Low complexity" evidence="5">
    <location>
        <begin position="851"/>
        <end position="870"/>
    </location>
</feature>
<dbReference type="PROSITE" id="PS00678">
    <property type="entry name" value="WD_REPEATS_1"/>
    <property type="match status" value="3"/>
</dbReference>
<dbReference type="PROSITE" id="PS50181">
    <property type="entry name" value="FBOX"/>
    <property type="match status" value="1"/>
</dbReference>
<organism evidence="7 8">
    <name type="scientific">Piromyces finnis</name>
    <dbReference type="NCBI Taxonomy" id="1754191"/>
    <lineage>
        <taxon>Eukaryota</taxon>
        <taxon>Fungi</taxon>
        <taxon>Fungi incertae sedis</taxon>
        <taxon>Chytridiomycota</taxon>
        <taxon>Chytridiomycota incertae sedis</taxon>
        <taxon>Neocallimastigomycetes</taxon>
        <taxon>Neocallimastigales</taxon>
        <taxon>Neocallimastigaceae</taxon>
        <taxon>Piromyces</taxon>
    </lineage>
</organism>
<evidence type="ECO:0000259" key="6">
    <source>
        <dbReference type="PROSITE" id="PS50181"/>
    </source>
</evidence>
<dbReference type="STRING" id="1754191.A0A1Y1VK62"/>
<feature type="domain" description="F-box" evidence="6">
    <location>
        <begin position="67"/>
        <end position="113"/>
    </location>
</feature>
<feature type="region of interest" description="Disordered" evidence="5">
    <location>
        <begin position="153"/>
        <end position="184"/>
    </location>
</feature>
<gene>
    <name evidence="7" type="ORF">BCR36DRAFT_317885</name>
</gene>
<sequence>MFDHNNKNDNKVIPYDNRQNQYIDSFLDFYKNSNTLTKRVVFKRLLKECSKTELSILSQLLSPLLTVDFFTDLPVEIVRKILSYLDAESLCHCAQVSKRWKELSDDDIVWKDMCERHIGGKCQRCGWGLPLMYNTKRKSNDITIYQNKRIKKNSNQLTNTPSNTSNTNKATNNKHQQNNNQNRSKQNIAHYQRHWKEIYAERLLVERNWRNGKYSTKIFEGHTDSVMCLQIDEARSLMLTGSYDHTIKMWNTDTGKCIRTLEGHSRCVRALQFDENKIISGSMDKTIRIWSLKTGQCIRVMESGHFDGIVTLHFDNRILASGSADHTIKVWNFGSGRGFTLTGHTDWVNKVQIFNKDHLFSCSDDHTIKYWDLKTRQCIRTFEGHSAPVQSLQASITYHQPKISKFDSEKSSKHKSEHSSNSNVNSNDNYSFSDGNNNPHSSKMKGNKESNFSQQNNNENNNYRRNSTTRSNNFSSYSSSSSVSHNSYYFHHHSNSNDLSVSSSGGQENDDFFNYRPNTLQSNQSSSQGMIRPFYQQKMSQNDSNTNSDQKMNIDNNGDSPTPSHKEINYPIENKNDSNDASCDDNGNNNCSTSSKNNWSTFDNYHQNNMYPQNSNLICNNQSENIGKLNQQQFDCNENHHLHEAKGTLVTCSLDNQIKIWDIYTGECKKTLFGHVEGVWCVSFDNMRIVSGAHDQTIKVWDMETGKIEQNFIKHLGPVNCIQLTDTKIISGGDDGKISILDFDLPHPPIKISTLPSTITIENEKMYPSTCGKMYSTNNTKLINNSYNGNDDRNINGIAPIYPMNSTNFNNRNINNMNHPQLQNYNHSNPMMNNINNYPPLNSMNNLQMNMSQRNQQQQQQQQQQQPLSNSMASSYGTGKQGFIKYEMDQHPSNNNMINQNIMNSINNGNGGGNNSGSNNNNSNRNRNQYPQDQYSQNNNHSSTFHNSTPYSNNYISNKRKLPSPNSKYYPNNTINDNNSNNNDNDDQMAHQQQKLVYIKPDPDEYNNSYRNQENFRNKGKFSENEEESRLRVKQLLKQPFEIKTEVPTTSNNKKRKSYQDSHNSNMNSNENASNSSMPISINNTTNNNGNNGNPQVPISLNNMYPSSNSNTSTNNNNYYNNYRSSQDTVSSPPLNDKKKKKMSEDFPLSISSLIINPTSPPLPSQSPTKSNSYSPTLSIKKQTEPTSIIKTSSPK</sequence>
<dbReference type="PANTHER" id="PTHR19872:SF9">
    <property type="entry name" value="UBIQUITIN-BINDING SDF UBIQUITIN LIGASE COMPLEX SUBUNIT"/>
    <property type="match status" value="1"/>
</dbReference>
<feature type="compositionally biased region" description="Low complexity" evidence="5">
    <location>
        <begin position="972"/>
        <end position="983"/>
    </location>
</feature>
<dbReference type="SUPFAM" id="SSF81383">
    <property type="entry name" value="F-box domain"/>
    <property type="match status" value="1"/>
</dbReference>
<dbReference type="CDD" id="cd22147">
    <property type="entry name" value="F-box_SpPof1-like"/>
    <property type="match status" value="1"/>
</dbReference>
<dbReference type="Proteomes" id="UP000193719">
    <property type="component" value="Unassembled WGS sequence"/>
</dbReference>
<feature type="repeat" description="WD" evidence="4">
    <location>
        <begin position="261"/>
        <end position="300"/>
    </location>
</feature>
<comment type="caution">
    <text evidence="7">The sequence shown here is derived from an EMBL/GenBank/DDBJ whole genome shotgun (WGS) entry which is preliminary data.</text>
</comment>
<feature type="repeat" description="WD" evidence="4">
    <location>
        <begin position="341"/>
        <end position="381"/>
    </location>
</feature>
<feature type="compositionally biased region" description="Polar residues" evidence="5">
    <location>
        <begin position="539"/>
        <end position="563"/>
    </location>
</feature>
<feature type="compositionally biased region" description="Low complexity" evidence="5">
    <location>
        <begin position="449"/>
        <end position="484"/>
    </location>
</feature>
<feature type="compositionally biased region" description="Low complexity" evidence="5">
    <location>
        <begin position="419"/>
        <end position="433"/>
    </location>
</feature>
<dbReference type="InterPro" id="IPR036047">
    <property type="entry name" value="F-box-like_dom_sf"/>
</dbReference>
<dbReference type="SMART" id="SM00320">
    <property type="entry name" value="WD40"/>
    <property type="match status" value="7"/>
</dbReference>
<dbReference type="Gene3D" id="2.130.10.10">
    <property type="entry name" value="YVTN repeat-like/Quinoprotein amine dehydrogenase"/>
    <property type="match status" value="3"/>
</dbReference>
<feature type="compositionally biased region" description="Low complexity" evidence="5">
    <location>
        <begin position="916"/>
        <end position="929"/>
    </location>
</feature>
<evidence type="ECO:0000313" key="7">
    <source>
        <dbReference type="EMBL" id="ORX58473.1"/>
    </source>
</evidence>
<feature type="compositionally biased region" description="Polar residues" evidence="5">
    <location>
        <begin position="579"/>
        <end position="589"/>
    </location>
</feature>
<dbReference type="PROSITE" id="PS50082">
    <property type="entry name" value="WD_REPEATS_2"/>
    <property type="match status" value="6"/>
</dbReference>
<dbReference type="Pfam" id="PF00400">
    <property type="entry name" value="WD40"/>
    <property type="match status" value="6"/>
</dbReference>
<dbReference type="PRINTS" id="PR00320">
    <property type="entry name" value="GPROTEINBRPT"/>
</dbReference>
<proteinExistence type="predicted"/>
<feature type="region of interest" description="Disordered" evidence="5">
    <location>
        <begin position="405"/>
        <end position="484"/>
    </location>
</feature>
<dbReference type="InterPro" id="IPR001680">
    <property type="entry name" value="WD40_rpt"/>
</dbReference>
<keyword evidence="2" id="KW-0677">Repeat</keyword>
<dbReference type="InterPro" id="IPR019775">
    <property type="entry name" value="WD40_repeat_CS"/>
</dbReference>
<reference evidence="7 8" key="1">
    <citation type="submission" date="2016-08" db="EMBL/GenBank/DDBJ databases">
        <title>Genomes of anaerobic fungi encode conserved fungal cellulosomes for biomass hydrolysis.</title>
        <authorList>
            <consortium name="DOE Joint Genome Institute"/>
            <person name="Haitjema C.H."/>
            <person name="Gilmore S.P."/>
            <person name="Henske J.K."/>
            <person name="Solomon K.V."/>
            <person name="De Groot R."/>
            <person name="Kuo A."/>
            <person name="Mondo S.J."/>
            <person name="Salamov A.A."/>
            <person name="Labutti K."/>
            <person name="Zhao Z."/>
            <person name="Chiniquy J."/>
            <person name="Barry K."/>
            <person name="Brewer H.M."/>
            <person name="Purvine S.O."/>
            <person name="Wright A.T."/>
            <person name="Boxma B."/>
            <person name="Van Alen T."/>
            <person name="Hackstein J.H."/>
            <person name="Baker S.E."/>
            <person name="Grigoriev I.V."/>
            <person name="O'Malley M.A."/>
        </authorList>
    </citation>
    <scope>NUCLEOTIDE SEQUENCE [LARGE SCALE GENOMIC DNA]</scope>
    <source>
        <strain evidence="8">finn</strain>
    </source>
</reference>
<evidence type="ECO:0000256" key="1">
    <source>
        <dbReference type="ARBA" id="ARBA00022574"/>
    </source>
</evidence>
<dbReference type="InterPro" id="IPR001810">
    <property type="entry name" value="F-box_dom"/>
</dbReference>
<feature type="compositionally biased region" description="Basic and acidic residues" evidence="5">
    <location>
        <begin position="564"/>
        <end position="578"/>
    </location>
</feature>
<dbReference type="InterPro" id="IPR011047">
    <property type="entry name" value="Quinoprotein_ADH-like_sf"/>
</dbReference>
<dbReference type="InterPro" id="IPR051075">
    <property type="entry name" value="SCF_subunit_WD-repeat"/>
</dbReference>
<dbReference type="Gene3D" id="1.20.1280.50">
    <property type="match status" value="1"/>
</dbReference>
<dbReference type="CDD" id="cd00200">
    <property type="entry name" value="WD40"/>
    <property type="match status" value="1"/>
</dbReference>
<dbReference type="InterPro" id="IPR020472">
    <property type="entry name" value="WD40_PAC1"/>
</dbReference>
<evidence type="ECO:0000313" key="8">
    <source>
        <dbReference type="Proteomes" id="UP000193719"/>
    </source>
</evidence>
<feature type="compositionally biased region" description="Polar residues" evidence="5">
    <location>
        <begin position="516"/>
        <end position="527"/>
    </location>
</feature>
<feature type="repeat" description="WD" evidence="4">
    <location>
        <begin position="219"/>
        <end position="260"/>
    </location>
</feature>
<feature type="repeat" description="WD" evidence="4">
    <location>
        <begin position="672"/>
        <end position="711"/>
    </location>
</feature>
<name>A0A1Y1VK62_9FUNG</name>
<feature type="compositionally biased region" description="Polar residues" evidence="5">
    <location>
        <begin position="1172"/>
        <end position="1196"/>
    </location>
</feature>
<dbReference type="PROSITE" id="PS50294">
    <property type="entry name" value="WD_REPEATS_REGION"/>
    <property type="match status" value="5"/>
</dbReference>
<dbReference type="SUPFAM" id="SSF50998">
    <property type="entry name" value="Quinoprotein alcohol dehydrogenase-like"/>
    <property type="match status" value="1"/>
</dbReference>
<evidence type="ECO:0000256" key="4">
    <source>
        <dbReference type="PROSITE-ProRule" id="PRU00221"/>
    </source>
</evidence>
<evidence type="ECO:0000256" key="3">
    <source>
        <dbReference type="ARBA" id="ARBA00022786"/>
    </source>
</evidence>
<feature type="compositionally biased region" description="Low complexity" evidence="5">
    <location>
        <begin position="1062"/>
        <end position="1094"/>
    </location>
</feature>
<dbReference type="SMART" id="SM00256">
    <property type="entry name" value="FBOX"/>
    <property type="match status" value="1"/>
</dbReference>
<evidence type="ECO:0000256" key="5">
    <source>
        <dbReference type="SAM" id="MobiDB-lite"/>
    </source>
</evidence>
<feature type="repeat" description="WD" evidence="4">
    <location>
        <begin position="649"/>
        <end position="671"/>
    </location>
</feature>